<keyword evidence="2" id="KW-1185">Reference proteome</keyword>
<organism evidence="2 3">
    <name type="scientific">Toxocara canis</name>
    <name type="common">Canine roundworm</name>
    <dbReference type="NCBI Taxonomy" id="6265"/>
    <lineage>
        <taxon>Eukaryota</taxon>
        <taxon>Metazoa</taxon>
        <taxon>Ecdysozoa</taxon>
        <taxon>Nematoda</taxon>
        <taxon>Chromadorea</taxon>
        <taxon>Rhabditida</taxon>
        <taxon>Spirurina</taxon>
        <taxon>Ascaridomorpha</taxon>
        <taxon>Ascaridoidea</taxon>
        <taxon>Toxocaridae</taxon>
        <taxon>Toxocara</taxon>
    </lineage>
</organism>
<proteinExistence type="predicted"/>
<evidence type="ECO:0000313" key="2">
    <source>
        <dbReference type="Proteomes" id="UP000050794"/>
    </source>
</evidence>
<evidence type="ECO:0000313" key="1">
    <source>
        <dbReference type="EMBL" id="VDM24522.1"/>
    </source>
</evidence>
<gene>
    <name evidence="1" type="ORF">TCNE_LOCUS600</name>
</gene>
<dbReference type="EMBL" id="UYWY01000299">
    <property type="protein sequence ID" value="VDM24522.1"/>
    <property type="molecule type" value="Genomic_DNA"/>
</dbReference>
<protein>
    <submittedName>
        <fullName evidence="3">Secreted protein</fullName>
    </submittedName>
</protein>
<sequence length="106" mass="11645">MLLGSVRVFDSQLYLLMAFGNNVGVPSQTALFNATTRSSPATASRYSVCAAAQEIRSSSPLMRNKSTYGLLHQADLTDGRVDPLARRHFCCARRVVVSAKRLQRGR</sequence>
<accession>A0A183TWI0</accession>
<dbReference type="Proteomes" id="UP000050794">
    <property type="component" value="Unassembled WGS sequence"/>
</dbReference>
<evidence type="ECO:0000313" key="3">
    <source>
        <dbReference type="WBParaSite" id="TCNE_0000059901-mRNA-1"/>
    </source>
</evidence>
<reference evidence="1 2" key="2">
    <citation type="submission" date="2018-11" db="EMBL/GenBank/DDBJ databases">
        <authorList>
            <consortium name="Pathogen Informatics"/>
        </authorList>
    </citation>
    <scope>NUCLEOTIDE SEQUENCE [LARGE SCALE GENOMIC DNA]</scope>
</reference>
<dbReference type="WBParaSite" id="TCNE_0000059901-mRNA-1">
    <property type="protein sequence ID" value="TCNE_0000059901-mRNA-1"/>
    <property type="gene ID" value="TCNE_0000059901"/>
</dbReference>
<name>A0A183TWI0_TOXCA</name>
<reference evidence="3" key="1">
    <citation type="submission" date="2016-06" db="UniProtKB">
        <authorList>
            <consortium name="WormBaseParasite"/>
        </authorList>
    </citation>
    <scope>IDENTIFICATION</scope>
</reference>
<dbReference type="AlphaFoldDB" id="A0A183TWI0"/>